<evidence type="ECO:0000313" key="2">
    <source>
        <dbReference type="Proteomes" id="UP000275267"/>
    </source>
</evidence>
<keyword evidence="2" id="KW-1185">Reference proteome</keyword>
<reference evidence="2" key="1">
    <citation type="journal article" date="2019" name="Nat. Commun.">
        <title>The genome of broomcorn millet.</title>
        <authorList>
            <person name="Zou C."/>
            <person name="Miki D."/>
            <person name="Li D."/>
            <person name="Tang Q."/>
            <person name="Xiao L."/>
            <person name="Rajput S."/>
            <person name="Deng P."/>
            <person name="Jia W."/>
            <person name="Huang R."/>
            <person name="Zhang M."/>
            <person name="Sun Y."/>
            <person name="Hu J."/>
            <person name="Fu X."/>
            <person name="Schnable P.S."/>
            <person name="Li F."/>
            <person name="Zhang H."/>
            <person name="Feng B."/>
            <person name="Zhu X."/>
            <person name="Liu R."/>
            <person name="Schnable J.C."/>
            <person name="Zhu J.-K."/>
            <person name="Zhang H."/>
        </authorList>
    </citation>
    <scope>NUCLEOTIDE SEQUENCE [LARGE SCALE GENOMIC DNA]</scope>
</reference>
<comment type="caution">
    <text evidence="1">The sequence shown here is derived from an EMBL/GenBank/DDBJ whole genome shotgun (WGS) entry which is preliminary data.</text>
</comment>
<name>A0A3L6RDH5_PANMI</name>
<gene>
    <name evidence="1" type="ORF">C2845_PM06G26610</name>
</gene>
<protein>
    <submittedName>
        <fullName evidence="1">Uncharacterized protein</fullName>
    </submittedName>
</protein>
<dbReference type="Proteomes" id="UP000275267">
    <property type="component" value="Unassembled WGS sequence"/>
</dbReference>
<dbReference type="EMBL" id="PQIB02000009">
    <property type="protein sequence ID" value="RLN00869.1"/>
    <property type="molecule type" value="Genomic_DNA"/>
</dbReference>
<accession>A0A3L6RDH5</accession>
<organism evidence="1 2">
    <name type="scientific">Panicum miliaceum</name>
    <name type="common">Proso millet</name>
    <name type="synonym">Broomcorn millet</name>
    <dbReference type="NCBI Taxonomy" id="4540"/>
    <lineage>
        <taxon>Eukaryota</taxon>
        <taxon>Viridiplantae</taxon>
        <taxon>Streptophyta</taxon>
        <taxon>Embryophyta</taxon>
        <taxon>Tracheophyta</taxon>
        <taxon>Spermatophyta</taxon>
        <taxon>Magnoliopsida</taxon>
        <taxon>Liliopsida</taxon>
        <taxon>Poales</taxon>
        <taxon>Poaceae</taxon>
        <taxon>PACMAD clade</taxon>
        <taxon>Panicoideae</taxon>
        <taxon>Panicodae</taxon>
        <taxon>Paniceae</taxon>
        <taxon>Panicinae</taxon>
        <taxon>Panicum</taxon>
        <taxon>Panicum sect. Panicum</taxon>
    </lineage>
</organism>
<sequence length="86" mass="10161">MVEQIVAQNDYKREALQLLKKKSFGHVKVFKPLFLIKTGLKQDMNRFCLCRLGELRRHHRDRLLAKWLSMVVHPCSNLRLCSSPEL</sequence>
<dbReference type="AlphaFoldDB" id="A0A3L6RDH5"/>
<evidence type="ECO:0000313" key="1">
    <source>
        <dbReference type="EMBL" id="RLN00869.1"/>
    </source>
</evidence>
<proteinExistence type="predicted"/>